<evidence type="ECO:0000313" key="15">
    <source>
        <dbReference type="EMBL" id="VAV87595.1"/>
    </source>
</evidence>
<protein>
    <submittedName>
        <fullName evidence="15">Succinate dehydrogenase hydrophobic membrane anchor protein</fullName>
    </submittedName>
</protein>
<accession>A0A3B0RVZ6</accession>
<gene>
    <name evidence="15" type="ORF">MNBD_ALPHA08-1411</name>
</gene>
<dbReference type="GO" id="GO:0046872">
    <property type="term" value="F:metal ion binding"/>
    <property type="evidence" value="ECO:0007669"/>
    <property type="project" value="UniProtKB-KW"/>
</dbReference>
<comment type="subcellular location">
    <subcellularLocation>
        <location evidence="3">Membrane</location>
        <topology evidence="3">Multi-pass membrane protein</topology>
    </subcellularLocation>
</comment>
<proteinExistence type="predicted"/>
<evidence type="ECO:0000256" key="2">
    <source>
        <dbReference type="ARBA" id="ARBA00004050"/>
    </source>
</evidence>
<keyword evidence="8 14" id="KW-0812">Transmembrane</keyword>
<evidence type="ECO:0000256" key="13">
    <source>
        <dbReference type="ARBA" id="ARBA00023136"/>
    </source>
</evidence>
<keyword evidence="11 14" id="KW-1133">Transmembrane helix</keyword>
<dbReference type="GO" id="GO:0006099">
    <property type="term" value="P:tricarboxylic acid cycle"/>
    <property type="evidence" value="ECO:0007669"/>
    <property type="project" value="UniProtKB-UniPathway"/>
</dbReference>
<dbReference type="GO" id="GO:0020037">
    <property type="term" value="F:heme binding"/>
    <property type="evidence" value="ECO:0007669"/>
    <property type="project" value="InterPro"/>
</dbReference>
<dbReference type="GO" id="GO:0016020">
    <property type="term" value="C:membrane"/>
    <property type="evidence" value="ECO:0007669"/>
    <property type="project" value="UniProtKB-SubCell"/>
</dbReference>
<evidence type="ECO:0000256" key="1">
    <source>
        <dbReference type="ARBA" id="ARBA00001971"/>
    </source>
</evidence>
<feature type="transmembrane region" description="Helical" evidence="14">
    <location>
        <begin position="99"/>
        <end position="120"/>
    </location>
</feature>
<dbReference type="InterPro" id="IPR034804">
    <property type="entry name" value="SQR/QFR_C/D"/>
</dbReference>
<evidence type="ECO:0000256" key="7">
    <source>
        <dbReference type="ARBA" id="ARBA00022617"/>
    </source>
</evidence>
<evidence type="ECO:0000256" key="12">
    <source>
        <dbReference type="ARBA" id="ARBA00023004"/>
    </source>
</evidence>
<dbReference type="CDD" id="cd03495">
    <property type="entry name" value="SQR_TypeC_SdhD_like"/>
    <property type="match status" value="1"/>
</dbReference>
<dbReference type="AlphaFoldDB" id="A0A3B0RVZ6"/>
<keyword evidence="6" id="KW-0816">Tricarboxylic acid cycle</keyword>
<evidence type="ECO:0000256" key="11">
    <source>
        <dbReference type="ARBA" id="ARBA00022989"/>
    </source>
</evidence>
<keyword evidence="13 14" id="KW-0472">Membrane</keyword>
<keyword evidence="7" id="KW-0349">Heme</keyword>
<evidence type="ECO:0000256" key="9">
    <source>
        <dbReference type="ARBA" id="ARBA00022723"/>
    </source>
</evidence>
<organism evidence="15">
    <name type="scientific">hydrothermal vent metagenome</name>
    <dbReference type="NCBI Taxonomy" id="652676"/>
    <lineage>
        <taxon>unclassified sequences</taxon>
        <taxon>metagenomes</taxon>
        <taxon>ecological metagenomes</taxon>
    </lineage>
</organism>
<dbReference type="InterPro" id="IPR000701">
    <property type="entry name" value="SuccDH_FuR_B_TM-su"/>
</dbReference>
<dbReference type="EMBL" id="UOEC01000031">
    <property type="protein sequence ID" value="VAV87595.1"/>
    <property type="molecule type" value="Genomic_DNA"/>
</dbReference>
<reference evidence="15" key="1">
    <citation type="submission" date="2018-06" db="EMBL/GenBank/DDBJ databases">
        <authorList>
            <person name="Zhirakovskaya E."/>
        </authorList>
    </citation>
    <scope>NUCLEOTIDE SEQUENCE</scope>
</reference>
<keyword evidence="12" id="KW-0408">Iron</keyword>
<keyword evidence="5" id="KW-0813">Transport</keyword>
<dbReference type="UniPathway" id="UPA00223"/>
<dbReference type="NCBIfam" id="TIGR02968">
    <property type="entry name" value="succ_dehyd_anc"/>
    <property type="match status" value="1"/>
</dbReference>
<keyword evidence="9" id="KW-0479">Metal-binding</keyword>
<dbReference type="InterPro" id="IPR014312">
    <property type="entry name" value="Succ_DH_anchor"/>
</dbReference>
<evidence type="ECO:0000256" key="5">
    <source>
        <dbReference type="ARBA" id="ARBA00022448"/>
    </source>
</evidence>
<sequence length="126" mass="14001">MTLRTPLNKVRLYGSARSGTDHFWHQRLTAIANIPLTIFLLWLVIPLSGASHAEVVASIKNPLIAFGLIAVIISFTWHMRLGMQVVIEDYVHGDGRKLLLVVLNNLFCSMIALMSIFAILKISFGA</sequence>
<comment type="function">
    <text evidence="2">Membrane-anchoring subunit of succinate dehydrogenase (SDH).</text>
</comment>
<feature type="transmembrane region" description="Helical" evidence="14">
    <location>
        <begin position="30"/>
        <end position="50"/>
    </location>
</feature>
<keyword evidence="10" id="KW-0249">Electron transport</keyword>
<feature type="transmembrane region" description="Helical" evidence="14">
    <location>
        <begin position="62"/>
        <end position="79"/>
    </location>
</feature>
<evidence type="ECO:0000256" key="8">
    <source>
        <dbReference type="ARBA" id="ARBA00022692"/>
    </source>
</evidence>
<dbReference type="Gene3D" id="1.20.1300.10">
    <property type="entry name" value="Fumarate reductase/succinate dehydrogenase, transmembrane subunit"/>
    <property type="match status" value="1"/>
</dbReference>
<comment type="pathway">
    <text evidence="4">Carbohydrate metabolism; tricarboxylic acid cycle.</text>
</comment>
<evidence type="ECO:0000256" key="4">
    <source>
        <dbReference type="ARBA" id="ARBA00005163"/>
    </source>
</evidence>
<evidence type="ECO:0000256" key="14">
    <source>
        <dbReference type="SAM" id="Phobius"/>
    </source>
</evidence>
<dbReference type="Pfam" id="PF01127">
    <property type="entry name" value="Sdh_cyt"/>
    <property type="match status" value="1"/>
</dbReference>
<evidence type="ECO:0000256" key="3">
    <source>
        <dbReference type="ARBA" id="ARBA00004141"/>
    </source>
</evidence>
<dbReference type="SUPFAM" id="SSF81343">
    <property type="entry name" value="Fumarate reductase respiratory complex transmembrane subunits"/>
    <property type="match status" value="1"/>
</dbReference>
<evidence type="ECO:0000256" key="10">
    <source>
        <dbReference type="ARBA" id="ARBA00022982"/>
    </source>
</evidence>
<comment type="cofactor">
    <cofactor evidence="1">
        <name>heme</name>
        <dbReference type="ChEBI" id="CHEBI:30413"/>
    </cofactor>
</comment>
<evidence type="ECO:0000256" key="6">
    <source>
        <dbReference type="ARBA" id="ARBA00022532"/>
    </source>
</evidence>
<name>A0A3B0RVZ6_9ZZZZ</name>